<comment type="caution">
    <text evidence="1">The sequence shown here is derived from an EMBL/GenBank/DDBJ whole genome shotgun (WGS) entry which is preliminary data.</text>
</comment>
<gene>
    <name evidence="1" type="ORF">QBC34DRAFT_490010</name>
</gene>
<proteinExistence type="predicted"/>
<evidence type="ECO:0000313" key="1">
    <source>
        <dbReference type="EMBL" id="KAK4454867.1"/>
    </source>
</evidence>
<organism evidence="1 2">
    <name type="scientific">Podospora aff. communis PSN243</name>
    <dbReference type="NCBI Taxonomy" id="3040156"/>
    <lineage>
        <taxon>Eukaryota</taxon>
        <taxon>Fungi</taxon>
        <taxon>Dikarya</taxon>
        <taxon>Ascomycota</taxon>
        <taxon>Pezizomycotina</taxon>
        <taxon>Sordariomycetes</taxon>
        <taxon>Sordariomycetidae</taxon>
        <taxon>Sordariales</taxon>
        <taxon>Podosporaceae</taxon>
        <taxon>Podospora</taxon>
    </lineage>
</organism>
<dbReference type="Proteomes" id="UP001321760">
    <property type="component" value="Unassembled WGS sequence"/>
</dbReference>
<dbReference type="EMBL" id="MU865915">
    <property type="protein sequence ID" value="KAK4454867.1"/>
    <property type="molecule type" value="Genomic_DNA"/>
</dbReference>
<accession>A0AAV9H585</accession>
<name>A0AAV9H585_9PEZI</name>
<sequence>MARSNLAKSLVENQKLLTKSRHDTLPLKEEEYTYEKSDCPLQTAFSFFPEIWKHKEAPAKLKTFLYGDSSLHGSGYWNNLLRRTQPVVEAILAAETHLFEHIPGCITDLQGFVIQDGSFVEPKRVDDAIKKALRSCMSASASQGSVPAALASINECTGPLKAELNHQIFTDWARAYERFYFYGHWLREHQDLINRVYQKFPSSFSTNRYYGFPPFGSGPRAMHYQLKEPDGFKKYYSTPELFTSDMRATARNLPVTQNTFKYNQYNMGEVIAGRKNLDIFRNTWVCHQYMVSQEMQRVDIANTSALDLTVRLRGSRRIGRNILRAFETWQSLYAELLQPSLAQLELALQKLSGNLFSADTEEIELNWAELTQACLDYTAAATKFTNTSGYMHEELFNAGDVEYFENLADDPSNGVEMDKEFMQIMGEQLDEKKELAE</sequence>
<reference evidence="1" key="2">
    <citation type="submission" date="2023-05" db="EMBL/GenBank/DDBJ databases">
        <authorList>
            <consortium name="Lawrence Berkeley National Laboratory"/>
            <person name="Steindorff A."/>
            <person name="Hensen N."/>
            <person name="Bonometti L."/>
            <person name="Westerberg I."/>
            <person name="Brannstrom I.O."/>
            <person name="Guillou S."/>
            <person name="Cros-Aarteil S."/>
            <person name="Calhoun S."/>
            <person name="Haridas S."/>
            <person name="Kuo A."/>
            <person name="Mondo S."/>
            <person name="Pangilinan J."/>
            <person name="Riley R."/>
            <person name="Labutti K."/>
            <person name="Andreopoulos B."/>
            <person name="Lipzen A."/>
            <person name="Chen C."/>
            <person name="Yanf M."/>
            <person name="Daum C."/>
            <person name="Ng V."/>
            <person name="Clum A."/>
            <person name="Ohm R."/>
            <person name="Martin F."/>
            <person name="Silar P."/>
            <person name="Natvig D."/>
            <person name="Lalanne C."/>
            <person name="Gautier V."/>
            <person name="Ament-Velasquez S.L."/>
            <person name="Kruys A."/>
            <person name="Hutchinson M.I."/>
            <person name="Powell A.J."/>
            <person name="Barry K."/>
            <person name="Miller A.N."/>
            <person name="Grigoriev I.V."/>
            <person name="Debuchy R."/>
            <person name="Gladieux P."/>
            <person name="Thoren M.H."/>
            <person name="Johannesson H."/>
        </authorList>
    </citation>
    <scope>NUCLEOTIDE SEQUENCE</scope>
    <source>
        <strain evidence="1">PSN243</strain>
    </source>
</reference>
<protein>
    <submittedName>
        <fullName evidence="1">Uncharacterized protein</fullName>
    </submittedName>
</protein>
<dbReference type="AlphaFoldDB" id="A0AAV9H585"/>
<evidence type="ECO:0000313" key="2">
    <source>
        <dbReference type="Proteomes" id="UP001321760"/>
    </source>
</evidence>
<keyword evidence="2" id="KW-1185">Reference proteome</keyword>
<reference evidence="1" key="1">
    <citation type="journal article" date="2023" name="Mol. Phylogenet. Evol.">
        <title>Genome-scale phylogeny and comparative genomics of the fungal order Sordariales.</title>
        <authorList>
            <person name="Hensen N."/>
            <person name="Bonometti L."/>
            <person name="Westerberg I."/>
            <person name="Brannstrom I.O."/>
            <person name="Guillou S."/>
            <person name="Cros-Aarteil S."/>
            <person name="Calhoun S."/>
            <person name="Haridas S."/>
            <person name="Kuo A."/>
            <person name="Mondo S."/>
            <person name="Pangilinan J."/>
            <person name="Riley R."/>
            <person name="LaButti K."/>
            <person name="Andreopoulos B."/>
            <person name="Lipzen A."/>
            <person name="Chen C."/>
            <person name="Yan M."/>
            <person name="Daum C."/>
            <person name="Ng V."/>
            <person name="Clum A."/>
            <person name="Steindorff A."/>
            <person name="Ohm R.A."/>
            <person name="Martin F."/>
            <person name="Silar P."/>
            <person name="Natvig D.O."/>
            <person name="Lalanne C."/>
            <person name="Gautier V."/>
            <person name="Ament-Velasquez S.L."/>
            <person name="Kruys A."/>
            <person name="Hutchinson M.I."/>
            <person name="Powell A.J."/>
            <person name="Barry K."/>
            <person name="Miller A.N."/>
            <person name="Grigoriev I.V."/>
            <person name="Debuchy R."/>
            <person name="Gladieux P."/>
            <person name="Hiltunen Thoren M."/>
            <person name="Johannesson H."/>
        </authorList>
    </citation>
    <scope>NUCLEOTIDE SEQUENCE</scope>
    <source>
        <strain evidence="1">PSN243</strain>
    </source>
</reference>